<dbReference type="KEGG" id="sari:H5J25_14595"/>
<evidence type="ECO:0000313" key="2">
    <source>
        <dbReference type="Proteomes" id="UP000595894"/>
    </source>
</evidence>
<dbReference type="RefSeq" id="WP_202092197.1">
    <property type="nucleotide sequence ID" value="NZ_CP061035.1"/>
</dbReference>
<protein>
    <submittedName>
        <fullName evidence="1">Uncharacterized protein</fullName>
    </submittedName>
</protein>
<name>A0A974NTH9_9SPHN</name>
<sequence length="86" mass="9374">MDIATTGAIERIARVLAGRRLSDNADGDNPHAADAVDAAWRSYRDDAIAILKTLREPDVEMERVGDVAVWLRMIQAALDQAETDPG</sequence>
<dbReference type="EMBL" id="CP061035">
    <property type="protein sequence ID" value="QQV76649.1"/>
    <property type="molecule type" value="Genomic_DNA"/>
</dbReference>
<dbReference type="AlphaFoldDB" id="A0A974NTH9"/>
<evidence type="ECO:0000313" key="1">
    <source>
        <dbReference type="EMBL" id="QQV76649.1"/>
    </source>
</evidence>
<keyword evidence="2" id="KW-1185">Reference proteome</keyword>
<gene>
    <name evidence="1" type="ORF">H5J25_14595</name>
</gene>
<proteinExistence type="predicted"/>
<accession>A0A974NTH9</accession>
<organism evidence="1 2">
    <name type="scientific">Sphingomonas aliaeris</name>
    <dbReference type="NCBI Taxonomy" id="2759526"/>
    <lineage>
        <taxon>Bacteria</taxon>
        <taxon>Pseudomonadati</taxon>
        <taxon>Pseudomonadota</taxon>
        <taxon>Alphaproteobacteria</taxon>
        <taxon>Sphingomonadales</taxon>
        <taxon>Sphingomonadaceae</taxon>
        <taxon>Sphingomonas</taxon>
    </lineage>
</organism>
<dbReference type="Proteomes" id="UP000595894">
    <property type="component" value="Chromosome"/>
</dbReference>
<reference evidence="2" key="1">
    <citation type="submission" date="2020-09" db="EMBL/GenBank/DDBJ databases">
        <title>Sphingomonas sp., a new species isolated from pork steak.</title>
        <authorList>
            <person name="Heidler von Heilborn D."/>
        </authorList>
    </citation>
    <scope>NUCLEOTIDE SEQUENCE [LARGE SCALE GENOMIC DNA]</scope>
</reference>